<evidence type="ECO:0000256" key="3">
    <source>
        <dbReference type="ARBA" id="ARBA00022692"/>
    </source>
</evidence>
<name>A0A0M3UH33_9MICC</name>
<organism evidence="7 8">
    <name type="scientific">Arthrobacter alpinus</name>
    <dbReference type="NCBI Taxonomy" id="656366"/>
    <lineage>
        <taxon>Bacteria</taxon>
        <taxon>Bacillati</taxon>
        <taxon>Actinomycetota</taxon>
        <taxon>Actinomycetes</taxon>
        <taxon>Micrococcales</taxon>
        <taxon>Micrococcaceae</taxon>
        <taxon>Arthrobacter</taxon>
    </lineage>
</organism>
<evidence type="ECO:0000256" key="1">
    <source>
        <dbReference type="ARBA" id="ARBA00004651"/>
    </source>
</evidence>
<dbReference type="EMBL" id="CP012677">
    <property type="protein sequence ID" value="ALE94165.1"/>
    <property type="molecule type" value="Genomic_DNA"/>
</dbReference>
<evidence type="ECO:0008006" key="9">
    <source>
        <dbReference type="Google" id="ProtNLM"/>
    </source>
</evidence>
<keyword evidence="8" id="KW-1185">Reference proteome</keyword>
<evidence type="ECO:0000256" key="6">
    <source>
        <dbReference type="SAM" id="Phobius"/>
    </source>
</evidence>
<feature type="transmembrane region" description="Helical" evidence="6">
    <location>
        <begin position="20"/>
        <end position="41"/>
    </location>
</feature>
<keyword evidence="3 6" id="KW-0812">Transmembrane</keyword>
<dbReference type="Proteomes" id="UP000062833">
    <property type="component" value="Chromosome"/>
</dbReference>
<feature type="transmembrane region" description="Helical" evidence="6">
    <location>
        <begin position="159"/>
        <end position="179"/>
    </location>
</feature>
<dbReference type="AlphaFoldDB" id="A0A0M3UH33"/>
<accession>A0A0M3UH33</accession>
<feature type="transmembrane region" description="Helical" evidence="6">
    <location>
        <begin position="237"/>
        <end position="257"/>
    </location>
</feature>
<feature type="transmembrane region" description="Helical" evidence="6">
    <location>
        <begin position="266"/>
        <end position="284"/>
    </location>
</feature>
<reference evidence="8" key="1">
    <citation type="submission" date="2015-09" db="EMBL/GenBank/DDBJ databases">
        <title>Complete genome of Arthrobacter alpinus strain R3.8.</title>
        <authorList>
            <person name="See-Too W.S."/>
            <person name="Chan K.G."/>
        </authorList>
    </citation>
    <scope>NUCLEOTIDE SEQUENCE [LARGE SCALE GENOMIC DNA]</scope>
    <source>
        <strain evidence="8">R3.8</strain>
    </source>
</reference>
<dbReference type="Pfam" id="PF03706">
    <property type="entry name" value="LPG_synthase_TM"/>
    <property type="match status" value="1"/>
</dbReference>
<protein>
    <recommendedName>
        <fullName evidence="9">Lysylphosphatidylglycerol synthase TM region</fullName>
    </recommendedName>
</protein>
<dbReference type="GO" id="GO:0005886">
    <property type="term" value="C:plasma membrane"/>
    <property type="evidence" value="ECO:0007669"/>
    <property type="project" value="UniProtKB-SubCell"/>
</dbReference>
<gene>
    <name evidence="7" type="ORF">AOC05_10760</name>
</gene>
<evidence type="ECO:0000313" key="8">
    <source>
        <dbReference type="Proteomes" id="UP000062833"/>
    </source>
</evidence>
<evidence type="ECO:0000256" key="5">
    <source>
        <dbReference type="ARBA" id="ARBA00023136"/>
    </source>
</evidence>
<evidence type="ECO:0000313" key="7">
    <source>
        <dbReference type="EMBL" id="ALE94165.1"/>
    </source>
</evidence>
<keyword evidence="2" id="KW-1003">Cell membrane</keyword>
<dbReference type="PATRIC" id="fig|656366.3.peg.2324"/>
<dbReference type="InterPro" id="IPR022791">
    <property type="entry name" value="L-PG_synthase/AglD"/>
</dbReference>
<keyword evidence="4 6" id="KW-1133">Transmembrane helix</keyword>
<feature type="transmembrane region" description="Helical" evidence="6">
    <location>
        <begin position="127"/>
        <end position="153"/>
    </location>
</feature>
<feature type="transmembrane region" description="Helical" evidence="6">
    <location>
        <begin position="199"/>
        <end position="225"/>
    </location>
</feature>
<dbReference type="KEGG" id="aaq:AOC05_10760"/>
<sequence length="326" mass="34542">MPTHGEHKSRPTLKSRLSLLVRILLIASAIIFAVVFIQSQWAEVTSALVKLSFPMVLLSFLAVMAGILCGLMSWQVLLEHLGPNVGVLRGAQIFLVGSIGKYVPGSVWAYILQIELGSRYGVARARVFAATLFSVAVAAVGSLLAGGLIVPMLAKNQPVFLWLYALLPIGLIMLHPRVLTRLARLGFKILRKPRPDHGLGYKVVASSLGWALAAYCLYGLHLYILASSIGFSGPGELASAVGAMGIGMIAGLLAFFLPSGLGAREAVIVLVLGPSLGVGTATAFALLSRVMFTIADLAMAGCAALTAVRQNRHSQPLHVLEKPESD</sequence>
<keyword evidence="5 6" id="KW-0472">Membrane</keyword>
<proteinExistence type="predicted"/>
<comment type="subcellular location">
    <subcellularLocation>
        <location evidence="1">Cell membrane</location>
        <topology evidence="1">Multi-pass membrane protein</topology>
    </subcellularLocation>
</comment>
<evidence type="ECO:0000256" key="4">
    <source>
        <dbReference type="ARBA" id="ARBA00022989"/>
    </source>
</evidence>
<feature type="transmembrane region" description="Helical" evidence="6">
    <location>
        <begin position="53"/>
        <end position="74"/>
    </location>
</feature>
<evidence type="ECO:0000256" key="2">
    <source>
        <dbReference type="ARBA" id="ARBA00022475"/>
    </source>
</evidence>